<feature type="domain" description="Arc-like DNA binding" evidence="1">
    <location>
        <begin position="7"/>
        <end position="43"/>
    </location>
</feature>
<dbReference type="InterPro" id="IPR013321">
    <property type="entry name" value="Arc_rbn_hlx_hlx"/>
</dbReference>
<reference evidence="2 3" key="1">
    <citation type="submission" date="2019-05" db="EMBL/GenBank/DDBJ databases">
        <authorList>
            <consortium name="Pathogen Informatics"/>
        </authorList>
    </citation>
    <scope>NUCLEOTIDE SEQUENCE [LARGE SCALE GENOMIC DNA]</scope>
    <source>
        <strain evidence="2 3">NCTC10696</strain>
    </source>
</reference>
<evidence type="ECO:0000313" key="3">
    <source>
        <dbReference type="Proteomes" id="UP000306562"/>
    </source>
</evidence>
<evidence type="ECO:0000259" key="1">
    <source>
        <dbReference type="Pfam" id="PF03869"/>
    </source>
</evidence>
<proteinExistence type="predicted"/>
<dbReference type="AlphaFoldDB" id="A0AAX3I525"/>
<dbReference type="Proteomes" id="UP000306562">
    <property type="component" value="Chromosome"/>
</dbReference>
<dbReference type="GO" id="GO:0003677">
    <property type="term" value="F:DNA binding"/>
    <property type="evidence" value="ECO:0007669"/>
    <property type="project" value="InterPro"/>
</dbReference>
<dbReference type="InterPro" id="IPR010985">
    <property type="entry name" value="Ribbon_hlx_hlx"/>
</dbReference>
<dbReference type="Gene3D" id="1.10.1220.10">
    <property type="entry name" value="Met repressor-like"/>
    <property type="match status" value="1"/>
</dbReference>
<dbReference type="GO" id="GO:0006355">
    <property type="term" value="P:regulation of DNA-templated transcription"/>
    <property type="evidence" value="ECO:0007669"/>
    <property type="project" value="InterPro"/>
</dbReference>
<gene>
    <name evidence="2" type="ORF">NCTC10696_02184</name>
</gene>
<dbReference type="SUPFAM" id="SSF47598">
    <property type="entry name" value="Ribbon-helix-helix"/>
    <property type="match status" value="1"/>
</dbReference>
<name>A0AAX3I525_9PSED</name>
<dbReference type="Pfam" id="PF03869">
    <property type="entry name" value="Arc"/>
    <property type="match status" value="1"/>
</dbReference>
<dbReference type="RefSeq" id="WP_057024412.1">
    <property type="nucleotide sequence ID" value="NZ_CBCSGQ010000008.1"/>
</dbReference>
<dbReference type="InterPro" id="IPR005569">
    <property type="entry name" value="Arc_DNA-bd_dom"/>
</dbReference>
<sequence length="144" mass="16068">MSKEELQVNFRMPASLKRDLEAAAKSNGRSLTSEVVMRLEVSVALDTPSPDRFLSADRALALAEYARKDVATNVQERVQRFILAAANAGVTETLVRLDDYNLAELPSEKLEFLKRLVKALEEQGYKVALDELSSIRIDFSNPPD</sequence>
<dbReference type="EMBL" id="LR590482">
    <property type="protein sequence ID" value="VTQ97805.1"/>
    <property type="molecule type" value="Genomic_DNA"/>
</dbReference>
<protein>
    <submittedName>
        <fullName evidence="2">Arc-like DNA binding domain-containing protein</fullName>
    </submittedName>
</protein>
<accession>A0AAX3I525</accession>
<organism evidence="2 3">
    <name type="scientific">Pseudomonas synxantha</name>
    <dbReference type="NCBI Taxonomy" id="47883"/>
    <lineage>
        <taxon>Bacteria</taxon>
        <taxon>Pseudomonadati</taxon>
        <taxon>Pseudomonadota</taxon>
        <taxon>Gammaproteobacteria</taxon>
        <taxon>Pseudomonadales</taxon>
        <taxon>Pseudomonadaceae</taxon>
        <taxon>Pseudomonas</taxon>
    </lineage>
</organism>
<evidence type="ECO:0000313" key="2">
    <source>
        <dbReference type="EMBL" id="VTQ97805.1"/>
    </source>
</evidence>